<dbReference type="PRINTS" id="PR00621">
    <property type="entry name" value="HISTONEH2B"/>
</dbReference>
<evidence type="ECO:0000256" key="1">
    <source>
        <dbReference type="ARBA" id="ARBA00006846"/>
    </source>
</evidence>
<feature type="domain" description="Core Histone H2A/H2B/H3" evidence="2">
    <location>
        <begin position="1"/>
        <end position="42"/>
    </location>
</feature>
<dbReference type="SUPFAM" id="SSF47113">
    <property type="entry name" value="Histone-fold"/>
    <property type="match status" value="1"/>
</dbReference>
<dbReference type="InterPro" id="IPR007125">
    <property type="entry name" value="H2A/H2B/H3"/>
</dbReference>
<dbReference type="GO" id="GO:0046982">
    <property type="term" value="F:protein heterodimerization activity"/>
    <property type="evidence" value="ECO:0007669"/>
    <property type="project" value="InterPro"/>
</dbReference>
<dbReference type="Pfam" id="PF23058">
    <property type="entry name" value="RBD_ZCCHC3_2nd"/>
    <property type="match status" value="1"/>
</dbReference>
<dbReference type="InterPro" id="IPR009072">
    <property type="entry name" value="Histone-fold"/>
</dbReference>
<dbReference type="Proteomes" id="UP001152622">
    <property type="component" value="Chromosome 9"/>
</dbReference>
<proteinExistence type="inferred from homology"/>
<dbReference type="EMBL" id="JAINUF010000009">
    <property type="protein sequence ID" value="KAJ8349754.1"/>
    <property type="molecule type" value="Genomic_DNA"/>
</dbReference>
<keyword evidence="5" id="KW-1185">Reference proteome</keyword>
<feature type="domain" description="Zinc finger CCHC" evidence="3">
    <location>
        <begin position="84"/>
        <end position="156"/>
    </location>
</feature>
<organism evidence="4 5">
    <name type="scientific">Synaphobranchus kaupii</name>
    <name type="common">Kaup's arrowtooth eel</name>
    <dbReference type="NCBI Taxonomy" id="118154"/>
    <lineage>
        <taxon>Eukaryota</taxon>
        <taxon>Metazoa</taxon>
        <taxon>Chordata</taxon>
        <taxon>Craniata</taxon>
        <taxon>Vertebrata</taxon>
        <taxon>Euteleostomi</taxon>
        <taxon>Actinopterygii</taxon>
        <taxon>Neopterygii</taxon>
        <taxon>Teleostei</taxon>
        <taxon>Anguilliformes</taxon>
        <taxon>Synaphobranchidae</taxon>
        <taxon>Synaphobranchus</taxon>
    </lineage>
</organism>
<comment type="caution">
    <text evidence="4">The sequence shown here is derived from an EMBL/GenBank/DDBJ whole genome shotgun (WGS) entry which is preliminary data.</text>
</comment>
<accession>A0A9Q1F2F2</accession>
<protein>
    <recommendedName>
        <fullName evidence="6">Histone H2B</fullName>
    </recommendedName>
</protein>
<gene>
    <name evidence="4" type="ORF">SKAU_G00248840</name>
</gene>
<dbReference type="CDD" id="cd22910">
    <property type="entry name" value="HFD_H2B"/>
    <property type="match status" value="1"/>
</dbReference>
<evidence type="ECO:0000313" key="4">
    <source>
        <dbReference type="EMBL" id="KAJ8349754.1"/>
    </source>
</evidence>
<dbReference type="Gene3D" id="1.10.20.10">
    <property type="entry name" value="Histone, subunit A"/>
    <property type="match status" value="1"/>
</dbReference>
<evidence type="ECO:0000259" key="2">
    <source>
        <dbReference type="Pfam" id="PF00125"/>
    </source>
</evidence>
<dbReference type="AlphaFoldDB" id="A0A9Q1F2F2"/>
<name>A0A9Q1F2F2_SYNKA</name>
<dbReference type="GO" id="GO:0003677">
    <property type="term" value="F:DNA binding"/>
    <property type="evidence" value="ECO:0007669"/>
    <property type="project" value="InterPro"/>
</dbReference>
<evidence type="ECO:0000313" key="5">
    <source>
        <dbReference type="Proteomes" id="UP001152622"/>
    </source>
</evidence>
<dbReference type="SMART" id="SM00427">
    <property type="entry name" value="H2B"/>
    <property type="match status" value="1"/>
</dbReference>
<dbReference type="GO" id="GO:0030527">
    <property type="term" value="F:structural constituent of chromatin"/>
    <property type="evidence" value="ECO:0007669"/>
    <property type="project" value="InterPro"/>
</dbReference>
<dbReference type="OrthoDB" id="8913793at2759"/>
<comment type="similarity">
    <text evidence="1">Belongs to the histone H2B family.</text>
</comment>
<evidence type="ECO:0008006" key="6">
    <source>
        <dbReference type="Google" id="ProtNLM"/>
    </source>
</evidence>
<dbReference type="Pfam" id="PF00125">
    <property type="entry name" value="Histone"/>
    <property type="match status" value="1"/>
</dbReference>
<evidence type="ECO:0000259" key="3">
    <source>
        <dbReference type="Pfam" id="PF23058"/>
    </source>
</evidence>
<dbReference type="PANTHER" id="PTHR23428">
    <property type="entry name" value="HISTONE H2B"/>
    <property type="match status" value="1"/>
</dbReference>
<reference evidence="4" key="1">
    <citation type="journal article" date="2023" name="Science">
        <title>Genome structures resolve the early diversification of teleost fishes.</title>
        <authorList>
            <person name="Parey E."/>
            <person name="Louis A."/>
            <person name="Montfort J."/>
            <person name="Bouchez O."/>
            <person name="Roques C."/>
            <person name="Iampietro C."/>
            <person name="Lluch J."/>
            <person name="Castinel A."/>
            <person name="Donnadieu C."/>
            <person name="Desvignes T."/>
            <person name="Floi Bucao C."/>
            <person name="Jouanno E."/>
            <person name="Wen M."/>
            <person name="Mejri S."/>
            <person name="Dirks R."/>
            <person name="Jansen H."/>
            <person name="Henkel C."/>
            <person name="Chen W.J."/>
            <person name="Zahm M."/>
            <person name="Cabau C."/>
            <person name="Klopp C."/>
            <person name="Thompson A.W."/>
            <person name="Robinson-Rechavi M."/>
            <person name="Braasch I."/>
            <person name="Lecointre G."/>
            <person name="Bobe J."/>
            <person name="Postlethwait J.H."/>
            <person name="Berthelot C."/>
            <person name="Roest Crollius H."/>
            <person name="Guiguen Y."/>
        </authorList>
    </citation>
    <scope>NUCLEOTIDE SEQUENCE</scope>
    <source>
        <strain evidence="4">WJC10195</strain>
    </source>
</reference>
<dbReference type="GO" id="GO:0000786">
    <property type="term" value="C:nucleosome"/>
    <property type="evidence" value="ECO:0007669"/>
    <property type="project" value="InterPro"/>
</dbReference>
<sequence>MGIMNSFVNDIFERIAGECSRLAHYNKRSTITSRENQTAVRLLPPGELAKHAVSEGTKAVTKQEVWKNWEIFSSIPLDTLTVVVKFWTGRAADEDVEQYLRRCCAILHPPEKPLDQFGIWYGVRRYRVKLHRGSDGRIATRPNSISMGPYNGKITYAGQVQRCYICNASEHQVKDCNFI</sequence>
<dbReference type="InterPro" id="IPR000558">
    <property type="entry name" value="Histone_H2B"/>
</dbReference>
<dbReference type="InterPro" id="IPR057811">
    <property type="entry name" value="RBD_ZCCHC3_2nd"/>
</dbReference>